<feature type="region of interest" description="Disordered" evidence="1">
    <location>
        <begin position="1"/>
        <end position="25"/>
    </location>
</feature>
<dbReference type="HOGENOM" id="CLU_064766_0_0_1"/>
<evidence type="ECO:0000313" key="4">
    <source>
        <dbReference type="Proteomes" id="UP000027265"/>
    </source>
</evidence>
<name>A0A067Q0B6_9AGAM</name>
<keyword evidence="4" id="KW-1185">Reference proteome</keyword>
<reference evidence="4" key="1">
    <citation type="journal article" date="2014" name="Proc. Natl. Acad. Sci. U.S.A.">
        <title>Extensive sampling of basidiomycete genomes demonstrates inadequacy of the white-rot/brown-rot paradigm for wood decay fungi.</title>
        <authorList>
            <person name="Riley R."/>
            <person name="Salamov A.A."/>
            <person name="Brown D.W."/>
            <person name="Nagy L.G."/>
            <person name="Floudas D."/>
            <person name="Held B.W."/>
            <person name="Levasseur A."/>
            <person name="Lombard V."/>
            <person name="Morin E."/>
            <person name="Otillar R."/>
            <person name="Lindquist E.A."/>
            <person name="Sun H."/>
            <person name="LaButti K.M."/>
            <person name="Schmutz J."/>
            <person name="Jabbour D."/>
            <person name="Luo H."/>
            <person name="Baker S.E."/>
            <person name="Pisabarro A.G."/>
            <person name="Walton J.D."/>
            <person name="Blanchette R.A."/>
            <person name="Henrissat B."/>
            <person name="Martin F."/>
            <person name="Cullen D."/>
            <person name="Hibbett D.S."/>
            <person name="Grigoriev I.V."/>
        </authorList>
    </citation>
    <scope>NUCLEOTIDE SEQUENCE [LARGE SCALE GENOMIC DNA]</scope>
    <source>
        <strain evidence="4">MUCL 33604</strain>
    </source>
</reference>
<dbReference type="InParanoid" id="A0A067Q0B6"/>
<evidence type="ECO:0000259" key="2">
    <source>
        <dbReference type="Pfam" id="PF24016"/>
    </source>
</evidence>
<feature type="domain" description="DUF7330" evidence="2">
    <location>
        <begin position="54"/>
        <end position="132"/>
    </location>
</feature>
<evidence type="ECO:0000313" key="3">
    <source>
        <dbReference type="EMBL" id="KDQ59595.1"/>
    </source>
</evidence>
<evidence type="ECO:0000256" key="1">
    <source>
        <dbReference type="SAM" id="MobiDB-lite"/>
    </source>
</evidence>
<dbReference type="EMBL" id="KL197715">
    <property type="protein sequence ID" value="KDQ59595.1"/>
    <property type="molecule type" value="Genomic_DNA"/>
</dbReference>
<dbReference type="Pfam" id="PF24016">
    <property type="entry name" value="DUF7330"/>
    <property type="match status" value="1"/>
</dbReference>
<organism evidence="3 4">
    <name type="scientific">Jaapia argillacea MUCL 33604</name>
    <dbReference type="NCBI Taxonomy" id="933084"/>
    <lineage>
        <taxon>Eukaryota</taxon>
        <taxon>Fungi</taxon>
        <taxon>Dikarya</taxon>
        <taxon>Basidiomycota</taxon>
        <taxon>Agaricomycotina</taxon>
        <taxon>Agaricomycetes</taxon>
        <taxon>Agaricomycetidae</taxon>
        <taxon>Jaapiales</taxon>
        <taxon>Jaapiaceae</taxon>
        <taxon>Jaapia</taxon>
    </lineage>
</organism>
<proteinExistence type="predicted"/>
<sequence>MEKSRTLLHKSSEKSLLDQHPSSLRGSHRIRYQRSQDWDFYLDASSPRVARQHVDVSLILPHYRARNQPLDHRLGMFIAGSNGGDLKVKICRQFSSRTPFHLTVHAPSSKSDVTLYLPSDFKGRIVLSSSTSTSPSPPTLSAGFTNHILRNAIIHSRSTTSPPHPDFNFQPESDCYHSKGYDDEVRVELNGGGNVKLRMWDVTTGEVEKKGKEVWKKMFGGSGKCCGGCGAGITPGARRPGGEWDFLLDD</sequence>
<feature type="compositionally biased region" description="Basic and acidic residues" evidence="1">
    <location>
        <begin position="1"/>
        <end position="17"/>
    </location>
</feature>
<dbReference type="OrthoDB" id="3177929at2759"/>
<gene>
    <name evidence="3" type="ORF">JAAARDRAFT_626254</name>
</gene>
<dbReference type="AlphaFoldDB" id="A0A067Q0B6"/>
<accession>A0A067Q0B6</accession>
<dbReference type="InterPro" id="IPR055754">
    <property type="entry name" value="DUF7330"/>
</dbReference>
<dbReference type="Proteomes" id="UP000027265">
    <property type="component" value="Unassembled WGS sequence"/>
</dbReference>
<protein>
    <recommendedName>
        <fullName evidence="2">DUF7330 domain-containing protein</fullName>
    </recommendedName>
</protein>